<dbReference type="GeneID" id="77011586"/>
<dbReference type="OrthoDB" id="1664853at2"/>
<evidence type="ECO:0008006" key="3">
    <source>
        <dbReference type="Google" id="ProtNLM"/>
    </source>
</evidence>
<dbReference type="AlphaFoldDB" id="A0A090ZI21"/>
<evidence type="ECO:0000313" key="2">
    <source>
        <dbReference type="Proteomes" id="UP000029278"/>
    </source>
</evidence>
<organism evidence="1 2">
    <name type="scientific">Paenibacillus macerans</name>
    <name type="common">Bacillus macerans</name>
    <dbReference type="NCBI Taxonomy" id="44252"/>
    <lineage>
        <taxon>Bacteria</taxon>
        <taxon>Bacillati</taxon>
        <taxon>Bacillota</taxon>
        <taxon>Bacilli</taxon>
        <taxon>Bacillales</taxon>
        <taxon>Paenibacillaceae</taxon>
        <taxon>Paenibacillus</taxon>
    </lineage>
</organism>
<evidence type="ECO:0000313" key="1">
    <source>
        <dbReference type="EMBL" id="KFN10272.1"/>
    </source>
</evidence>
<protein>
    <recommendedName>
        <fullName evidence="3">DNA and RNA helicase</fullName>
    </recommendedName>
</protein>
<keyword evidence="2" id="KW-1185">Reference proteome</keyword>
<dbReference type="RefSeq" id="WP_036619873.1">
    <property type="nucleotide sequence ID" value="NZ_JAKOBR010000004.1"/>
</dbReference>
<dbReference type="PATRIC" id="fig|44252.3.peg.1292"/>
<dbReference type="Proteomes" id="UP000029278">
    <property type="component" value="Unassembled WGS sequence"/>
</dbReference>
<reference evidence="1 2" key="1">
    <citation type="submission" date="2014-04" db="EMBL/GenBank/DDBJ databases">
        <authorList>
            <person name="Bishop-Lilly K.A."/>
            <person name="Broomall S.M."/>
            <person name="Chain P.S."/>
            <person name="Chertkov O."/>
            <person name="Coyne S.R."/>
            <person name="Daligault H.E."/>
            <person name="Davenport K.W."/>
            <person name="Erkkila T."/>
            <person name="Frey K.G."/>
            <person name="Gibbons H.S."/>
            <person name="Gu W."/>
            <person name="Jaissle J."/>
            <person name="Johnson S.L."/>
            <person name="Koroleva G.I."/>
            <person name="Ladner J.T."/>
            <person name="Lo C.-C."/>
            <person name="Minogue T.D."/>
            <person name="Munk C."/>
            <person name="Palacios G.F."/>
            <person name="Redden C.L."/>
            <person name="Rosenzweig C.N."/>
            <person name="Scholz M.B."/>
            <person name="Teshima H."/>
            <person name="Xu Y."/>
        </authorList>
    </citation>
    <scope>NUCLEOTIDE SEQUENCE [LARGE SCALE GENOMIC DNA]</scope>
    <source>
        <strain evidence="1 2">8244</strain>
    </source>
</reference>
<sequence>MFTHIAPKFEKGRILKTAMLENLRDFPREFADIYYQDYADGVVTGAEVKVGPDTLTIHPGIVKHRGRLYSLSEPAVLAYQTTGRETAVKVRFLEGKEDSDWSVYRSEIVLDERVEAGPAELELCRFKLKEGARLRQDYQNFRDLATEYNTVNLLHVPIAAYGQSTVSPVVMRLFGDELLRRGSAEPQDLAFAMMCLNEGTLHRGVILHYIAGRLGIAYKDYGNADIHKYLARILDSARGGGHRMGISPGGGGRVIVD</sequence>
<dbReference type="EMBL" id="JMQA01000018">
    <property type="protein sequence ID" value="KFN10272.1"/>
    <property type="molecule type" value="Genomic_DNA"/>
</dbReference>
<dbReference type="HOGENOM" id="CLU_093769_0_0_9"/>
<name>A0A090ZI21_PAEMA</name>
<dbReference type="STRING" id="44252.DJ90_830"/>
<accession>A0A090ZI21</accession>
<proteinExistence type="predicted"/>
<gene>
    <name evidence="1" type="ORF">DJ90_830</name>
</gene>
<comment type="caution">
    <text evidence="1">The sequence shown here is derived from an EMBL/GenBank/DDBJ whole genome shotgun (WGS) entry which is preliminary data.</text>
</comment>